<dbReference type="EMBL" id="NHYE01001392">
    <property type="protein sequence ID" value="PPQ96167.1"/>
    <property type="molecule type" value="Genomic_DNA"/>
</dbReference>
<keyword evidence="3" id="KW-1185">Reference proteome</keyword>
<sequence>MHTVLIRHTTTPTPTTSSLQLLLNTQEQQPPPSKLNSLLQIPRVRTRPPRLALPPLPILPIYCNTMPPLHLPNNPDPRPSATSSPQQPLERVLPRIQQRHPARIGVACEYDQRGAWGEGGVQFGEVGVERGEGGVEGAGVRWWEGGAGGGGGWGGGGGERLVGGCFWCYPCRSGYMRQ</sequence>
<evidence type="ECO:0000256" key="1">
    <source>
        <dbReference type="SAM" id="MobiDB-lite"/>
    </source>
</evidence>
<proteinExistence type="predicted"/>
<dbReference type="Proteomes" id="UP000284706">
    <property type="component" value="Unassembled WGS sequence"/>
</dbReference>
<protein>
    <submittedName>
        <fullName evidence="2">Uncharacterized protein</fullName>
    </submittedName>
</protein>
<organism evidence="2 3">
    <name type="scientific">Gymnopilus dilepis</name>
    <dbReference type="NCBI Taxonomy" id="231916"/>
    <lineage>
        <taxon>Eukaryota</taxon>
        <taxon>Fungi</taxon>
        <taxon>Dikarya</taxon>
        <taxon>Basidiomycota</taxon>
        <taxon>Agaricomycotina</taxon>
        <taxon>Agaricomycetes</taxon>
        <taxon>Agaricomycetidae</taxon>
        <taxon>Agaricales</taxon>
        <taxon>Agaricineae</taxon>
        <taxon>Hymenogastraceae</taxon>
        <taxon>Gymnopilus</taxon>
    </lineage>
</organism>
<dbReference type="InParanoid" id="A0A409XZF4"/>
<name>A0A409XZF4_9AGAR</name>
<accession>A0A409XZF4</accession>
<dbReference type="AlphaFoldDB" id="A0A409XZF4"/>
<evidence type="ECO:0000313" key="2">
    <source>
        <dbReference type="EMBL" id="PPQ96167.1"/>
    </source>
</evidence>
<reference evidence="2 3" key="1">
    <citation type="journal article" date="2018" name="Evol. Lett.">
        <title>Horizontal gene cluster transfer increased hallucinogenic mushroom diversity.</title>
        <authorList>
            <person name="Reynolds H.T."/>
            <person name="Vijayakumar V."/>
            <person name="Gluck-Thaler E."/>
            <person name="Korotkin H.B."/>
            <person name="Matheny P.B."/>
            <person name="Slot J.C."/>
        </authorList>
    </citation>
    <scope>NUCLEOTIDE SEQUENCE [LARGE SCALE GENOMIC DNA]</scope>
    <source>
        <strain evidence="2 3">SRW20</strain>
    </source>
</reference>
<evidence type="ECO:0000313" key="3">
    <source>
        <dbReference type="Proteomes" id="UP000284706"/>
    </source>
</evidence>
<gene>
    <name evidence="2" type="ORF">CVT26_004803</name>
</gene>
<comment type="caution">
    <text evidence="2">The sequence shown here is derived from an EMBL/GenBank/DDBJ whole genome shotgun (WGS) entry which is preliminary data.</text>
</comment>
<feature type="region of interest" description="Disordered" evidence="1">
    <location>
        <begin position="70"/>
        <end position="89"/>
    </location>
</feature>